<accession>C5MJB5</accession>
<organism evidence="2 3">
    <name type="scientific">Candida tropicalis (strain ATCC MYA-3404 / T1)</name>
    <name type="common">Yeast</name>
    <dbReference type="NCBI Taxonomy" id="294747"/>
    <lineage>
        <taxon>Eukaryota</taxon>
        <taxon>Fungi</taxon>
        <taxon>Dikarya</taxon>
        <taxon>Ascomycota</taxon>
        <taxon>Saccharomycotina</taxon>
        <taxon>Pichiomycetes</taxon>
        <taxon>Debaryomycetaceae</taxon>
        <taxon>Candida/Lodderomyces clade</taxon>
        <taxon>Candida</taxon>
    </lineage>
</organism>
<evidence type="ECO:0000256" key="1">
    <source>
        <dbReference type="SAM" id="Phobius"/>
    </source>
</evidence>
<gene>
    <name evidence="2" type="ORF">CTRG_06158</name>
</gene>
<keyword evidence="3" id="KW-1185">Reference proteome</keyword>
<protein>
    <submittedName>
        <fullName evidence="2">Uncharacterized protein</fullName>
    </submittedName>
</protein>
<dbReference type="AlphaFoldDB" id="C5MJB5"/>
<dbReference type="Proteomes" id="UP000002037">
    <property type="component" value="Unassembled WGS sequence"/>
</dbReference>
<proteinExistence type="predicted"/>
<evidence type="ECO:0000313" key="3">
    <source>
        <dbReference type="Proteomes" id="UP000002037"/>
    </source>
</evidence>
<feature type="transmembrane region" description="Helical" evidence="1">
    <location>
        <begin position="52"/>
        <end position="73"/>
    </location>
</feature>
<dbReference type="KEGG" id="ctp:CTRG_06158"/>
<evidence type="ECO:0000313" key="2">
    <source>
        <dbReference type="EMBL" id="EER30118.1"/>
    </source>
</evidence>
<dbReference type="EMBL" id="GG692406">
    <property type="protein sequence ID" value="EER30118.1"/>
    <property type="molecule type" value="Genomic_DNA"/>
</dbReference>
<keyword evidence="1" id="KW-1133">Transmembrane helix</keyword>
<dbReference type="GeneID" id="8300020"/>
<keyword evidence="1" id="KW-0812">Transmembrane</keyword>
<keyword evidence="1" id="KW-0472">Membrane</keyword>
<reference evidence="2 3" key="1">
    <citation type="journal article" date="2009" name="Nature">
        <title>Evolution of pathogenicity and sexual reproduction in eight Candida genomes.</title>
        <authorList>
            <person name="Butler G."/>
            <person name="Rasmussen M.D."/>
            <person name="Lin M.F."/>
            <person name="Santos M.A."/>
            <person name="Sakthikumar S."/>
            <person name="Munro C.A."/>
            <person name="Rheinbay E."/>
            <person name="Grabherr M."/>
            <person name="Forche A."/>
            <person name="Reedy J.L."/>
            <person name="Agrafioti I."/>
            <person name="Arnaud M.B."/>
            <person name="Bates S."/>
            <person name="Brown A.J."/>
            <person name="Brunke S."/>
            <person name="Costanzo M.C."/>
            <person name="Fitzpatrick D.A."/>
            <person name="de Groot P.W."/>
            <person name="Harris D."/>
            <person name="Hoyer L.L."/>
            <person name="Hube B."/>
            <person name="Klis F.M."/>
            <person name="Kodira C."/>
            <person name="Lennard N."/>
            <person name="Logue M.E."/>
            <person name="Martin R."/>
            <person name="Neiman A.M."/>
            <person name="Nikolaou E."/>
            <person name="Quail M.A."/>
            <person name="Quinn J."/>
            <person name="Santos M.C."/>
            <person name="Schmitzberger F.F."/>
            <person name="Sherlock G."/>
            <person name="Shah P."/>
            <person name="Silverstein K.A."/>
            <person name="Skrzypek M.S."/>
            <person name="Soll D."/>
            <person name="Staggs R."/>
            <person name="Stansfield I."/>
            <person name="Stumpf M.P."/>
            <person name="Sudbery P.E."/>
            <person name="Srikantha T."/>
            <person name="Zeng Q."/>
            <person name="Berman J."/>
            <person name="Berriman M."/>
            <person name="Heitman J."/>
            <person name="Gow N.A."/>
            <person name="Lorenz M.C."/>
            <person name="Birren B.W."/>
            <person name="Kellis M."/>
            <person name="Cuomo C.A."/>
        </authorList>
    </citation>
    <scope>NUCLEOTIDE SEQUENCE [LARGE SCALE GENOMIC DNA]</scope>
    <source>
        <strain evidence="3">ATCC MYA-3404 / T1</strain>
    </source>
</reference>
<dbReference type="RefSeq" id="XP_002546680.1">
    <property type="nucleotide sequence ID" value="XM_002546634.1"/>
</dbReference>
<sequence>MGKCSRSKLGGGFSSWATNIIMIPLLQCHLLFLLFGSTCVSVLHYVSISSSVVVVTLDPVPALGFMVMAGVAVSSSHSLSSLVELYAGDSGIKSSILPLVDIMPDGKKNSIQNISGNETDD</sequence>
<name>C5MJB5_CANTT</name>
<dbReference type="VEuPathDB" id="FungiDB:CTRG_06158"/>
<feature type="transmembrane region" description="Helical" evidence="1">
    <location>
        <begin position="21"/>
        <end position="46"/>
    </location>
</feature>